<dbReference type="Pfam" id="PF00538">
    <property type="entry name" value="Linker_histone"/>
    <property type="match status" value="1"/>
</dbReference>
<sequence>MVDSVVSSPAAPVVLSPAPKKLPSNKKATAAAKGAASKKPSAAHPPISVMVTSAIKELKGRISSSLPAIKMKFLTAAVTSGAILQTKGHYKLAGAEAKLKIAFVVITNKLFEDHHQQFTMFTLAKMAYFELPESDLEYYKRTFEKRSNLEMASCCDLLHKVLTNKHCKFNLTMVRDCIIKIGHLDCIAVSNRYMKEKFPDINFKEANINDDEHFNNGFFLFF</sequence>
<dbReference type="InterPro" id="IPR005818">
    <property type="entry name" value="Histone_H1/H5_H15"/>
</dbReference>
<keyword evidence="4" id="KW-1185">Reference proteome</keyword>
<accession>A0A5E4MG60</accession>
<feature type="compositionally biased region" description="Low complexity" evidence="1">
    <location>
        <begin position="26"/>
        <end position="42"/>
    </location>
</feature>
<evidence type="ECO:0000259" key="2">
    <source>
        <dbReference type="SMART" id="SM00526"/>
    </source>
</evidence>
<protein>
    <submittedName>
        <fullName evidence="3">Winged helix-turn-helix DNA-binding domain,Linker histone H1/H5, domain H15</fullName>
    </submittedName>
</protein>
<dbReference type="CDD" id="cd00073">
    <property type="entry name" value="H15"/>
    <property type="match status" value="1"/>
</dbReference>
<evidence type="ECO:0000313" key="3">
    <source>
        <dbReference type="EMBL" id="VVC30437.1"/>
    </source>
</evidence>
<dbReference type="SUPFAM" id="SSF46785">
    <property type="entry name" value="Winged helix' DNA-binding domain"/>
    <property type="match status" value="1"/>
</dbReference>
<dbReference type="AlphaFoldDB" id="A0A5E4MG60"/>
<dbReference type="GO" id="GO:0003677">
    <property type="term" value="F:DNA binding"/>
    <property type="evidence" value="ECO:0007669"/>
    <property type="project" value="UniProtKB-KW"/>
</dbReference>
<dbReference type="Proteomes" id="UP000325440">
    <property type="component" value="Unassembled WGS sequence"/>
</dbReference>
<dbReference type="SMART" id="SM00526">
    <property type="entry name" value="H15"/>
    <property type="match status" value="1"/>
</dbReference>
<feature type="region of interest" description="Disordered" evidence="1">
    <location>
        <begin position="17"/>
        <end position="43"/>
    </location>
</feature>
<proteinExistence type="predicted"/>
<dbReference type="InterPro" id="IPR036390">
    <property type="entry name" value="WH_DNA-bd_sf"/>
</dbReference>
<organism evidence="3 4">
    <name type="scientific">Cinara cedri</name>
    <dbReference type="NCBI Taxonomy" id="506608"/>
    <lineage>
        <taxon>Eukaryota</taxon>
        <taxon>Metazoa</taxon>
        <taxon>Ecdysozoa</taxon>
        <taxon>Arthropoda</taxon>
        <taxon>Hexapoda</taxon>
        <taxon>Insecta</taxon>
        <taxon>Pterygota</taxon>
        <taxon>Neoptera</taxon>
        <taxon>Paraneoptera</taxon>
        <taxon>Hemiptera</taxon>
        <taxon>Sternorrhyncha</taxon>
        <taxon>Aphidomorpha</taxon>
        <taxon>Aphidoidea</taxon>
        <taxon>Aphididae</taxon>
        <taxon>Lachninae</taxon>
        <taxon>Cinara</taxon>
    </lineage>
</organism>
<evidence type="ECO:0000256" key="1">
    <source>
        <dbReference type="SAM" id="MobiDB-lite"/>
    </source>
</evidence>
<dbReference type="InterPro" id="IPR036388">
    <property type="entry name" value="WH-like_DNA-bd_sf"/>
</dbReference>
<evidence type="ECO:0000313" key="4">
    <source>
        <dbReference type="Proteomes" id="UP000325440"/>
    </source>
</evidence>
<dbReference type="Gene3D" id="1.10.10.10">
    <property type="entry name" value="Winged helix-like DNA-binding domain superfamily/Winged helix DNA-binding domain"/>
    <property type="match status" value="1"/>
</dbReference>
<feature type="domain" description="H15" evidence="2">
    <location>
        <begin position="41"/>
        <end position="89"/>
    </location>
</feature>
<reference evidence="3 4" key="1">
    <citation type="submission" date="2019-08" db="EMBL/GenBank/DDBJ databases">
        <authorList>
            <person name="Alioto T."/>
            <person name="Alioto T."/>
            <person name="Gomez Garrido J."/>
        </authorList>
    </citation>
    <scope>NUCLEOTIDE SEQUENCE [LARGE SCALE GENOMIC DNA]</scope>
</reference>
<name>A0A5E4MG60_9HEMI</name>
<gene>
    <name evidence="3" type="ORF">CINCED_3A024458</name>
</gene>
<dbReference type="GO" id="GO:0000786">
    <property type="term" value="C:nucleosome"/>
    <property type="evidence" value="ECO:0007669"/>
    <property type="project" value="InterPro"/>
</dbReference>
<dbReference type="GO" id="GO:0006334">
    <property type="term" value="P:nucleosome assembly"/>
    <property type="evidence" value="ECO:0007669"/>
    <property type="project" value="InterPro"/>
</dbReference>
<dbReference type="EMBL" id="CABPRJ010000517">
    <property type="protein sequence ID" value="VVC30437.1"/>
    <property type="molecule type" value="Genomic_DNA"/>
</dbReference>
<keyword evidence="3" id="KW-0238">DNA-binding</keyword>